<feature type="region of interest" description="Disordered" evidence="6">
    <location>
        <begin position="1"/>
        <end position="139"/>
    </location>
</feature>
<feature type="compositionally biased region" description="Basic and acidic residues" evidence="6">
    <location>
        <begin position="1"/>
        <end position="10"/>
    </location>
</feature>
<evidence type="ECO:0000259" key="7">
    <source>
        <dbReference type="Pfam" id="PF25220"/>
    </source>
</evidence>
<keyword evidence="3" id="KW-0539">Nucleus</keyword>
<dbReference type="OrthoDB" id="1903589at2759"/>
<keyword evidence="2" id="KW-0498">Mitosis</keyword>
<evidence type="ECO:0000256" key="1">
    <source>
        <dbReference type="ARBA" id="ARBA00022618"/>
    </source>
</evidence>
<proteinExistence type="inferred from homology"/>
<dbReference type="EMBL" id="LR746275">
    <property type="protein sequence ID" value="CAA7406220.1"/>
    <property type="molecule type" value="Genomic_DNA"/>
</dbReference>
<evidence type="ECO:0000256" key="3">
    <source>
        <dbReference type="ARBA" id="ARBA00023242"/>
    </source>
</evidence>
<dbReference type="PANTHER" id="PTHR35740">
    <property type="entry name" value="OS12G0111700 PROTEIN"/>
    <property type="match status" value="1"/>
</dbReference>
<evidence type="ECO:0000256" key="4">
    <source>
        <dbReference type="ARBA" id="ARBA00023306"/>
    </source>
</evidence>
<evidence type="ECO:0000313" key="9">
    <source>
        <dbReference type="Proteomes" id="UP000663760"/>
    </source>
</evidence>
<sequence>MEFRGSEISRRLPKRRPLTDVSNAVTASVKLKENSGAKPKSRAIAVHDEIPIGGETSSIGSCNSENSSSRKAGPSSSGSTVADPPVNSGVADRSVLEPVVLYTRQSSRRQKSKRKADWDPLQSSCPPPKRIRSVGDNQMKASEDADCLAAASSVPYPKSKRKWRYMLSSDSRNQPQALLPQQFIDEQRAYFAEVDAFQLPEEVVSETELE</sequence>
<dbReference type="GO" id="GO:0005634">
    <property type="term" value="C:nucleus"/>
    <property type="evidence" value="ECO:0007669"/>
    <property type="project" value="UniProtKB-SubCell"/>
</dbReference>
<name>A0A7I8L8L4_SPIIN</name>
<accession>A0A7I8L8L4</accession>
<feature type="domain" description="Sororin C-terminal region" evidence="7">
    <location>
        <begin position="180"/>
        <end position="202"/>
    </location>
</feature>
<dbReference type="GO" id="GO:0051301">
    <property type="term" value="P:cell division"/>
    <property type="evidence" value="ECO:0007669"/>
    <property type="project" value="UniProtKB-KW"/>
</dbReference>
<dbReference type="PANTHER" id="PTHR35740:SF1">
    <property type="entry name" value="OS12G0111700 PROTEIN"/>
    <property type="match status" value="1"/>
</dbReference>
<protein>
    <recommendedName>
        <fullName evidence="7">Sororin C-terminal region domain-containing protein</fullName>
    </recommendedName>
</protein>
<organism evidence="8 9">
    <name type="scientific">Spirodela intermedia</name>
    <name type="common">Intermediate duckweed</name>
    <dbReference type="NCBI Taxonomy" id="51605"/>
    <lineage>
        <taxon>Eukaryota</taxon>
        <taxon>Viridiplantae</taxon>
        <taxon>Streptophyta</taxon>
        <taxon>Embryophyta</taxon>
        <taxon>Tracheophyta</taxon>
        <taxon>Spermatophyta</taxon>
        <taxon>Magnoliopsida</taxon>
        <taxon>Liliopsida</taxon>
        <taxon>Araceae</taxon>
        <taxon>Lemnoideae</taxon>
        <taxon>Spirodela</taxon>
    </lineage>
</organism>
<dbReference type="AlphaFoldDB" id="A0A7I8L8L4"/>
<keyword evidence="4" id="KW-0131">Cell cycle</keyword>
<dbReference type="InterPro" id="IPR057337">
    <property type="entry name" value="Sororin_C"/>
</dbReference>
<dbReference type="Pfam" id="PF25220">
    <property type="entry name" value="Sororin_C"/>
    <property type="match status" value="1"/>
</dbReference>
<evidence type="ECO:0000256" key="6">
    <source>
        <dbReference type="SAM" id="MobiDB-lite"/>
    </source>
</evidence>
<evidence type="ECO:0000256" key="2">
    <source>
        <dbReference type="ARBA" id="ARBA00022776"/>
    </source>
</evidence>
<comment type="similarity">
    <text evidence="5">Belongs to the sororin family.</text>
</comment>
<evidence type="ECO:0000313" key="8">
    <source>
        <dbReference type="EMBL" id="CAA7406220.1"/>
    </source>
</evidence>
<dbReference type="Proteomes" id="UP000663760">
    <property type="component" value="Chromosome 12"/>
</dbReference>
<evidence type="ECO:0000256" key="5">
    <source>
        <dbReference type="ARBA" id="ARBA00093465"/>
    </source>
</evidence>
<keyword evidence="1" id="KW-0132">Cell division</keyword>
<reference evidence="8" key="1">
    <citation type="submission" date="2020-02" db="EMBL/GenBank/DDBJ databases">
        <authorList>
            <person name="Scholz U."/>
            <person name="Mascher M."/>
            <person name="Fiebig A."/>
        </authorList>
    </citation>
    <scope>NUCLEOTIDE SEQUENCE</scope>
</reference>
<feature type="compositionally biased region" description="Low complexity" evidence="6">
    <location>
        <begin position="57"/>
        <end position="79"/>
    </location>
</feature>
<keyword evidence="9" id="KW-1185">Reference proteome</keyword>
<gene>
    <name evidence="8" type="ORF">SI8410_12016898</name>
</gene>